<evidence type="ECO:0000256" key="6">
    <source>
        <dbReference type="RuleBase" id="RU361124"/>
    </source>
</evidence>
<dbReference type="InterPro" id="IPR024943">
    <property type="entry name" value="Enhancer_polycomb"/>
</dbReference>
<evidence type="ECO:0000313" key="9">
    <source>
        <dbReference type="EMBL" id="KAG0488480.1"/>
    </source>
</evidence>
<feature type="domain" description="Enhancer of polycomb-like N-terminal" evidence="8">
    <location>
        <begin position="241"/>
        <end position="334"/>
    </location>
</feature>
<reference evidence="9 10" key="1">
    <citation type="journal article" date="2020" name="Nat. Food">
        <title>A phased Vanilla planifolia genome enables genetic improvement of flavour and production.</title>
        <authorList>
            <person name="Hasing T."/>
            <person name="Tang H."/>
            <person name="Brym M."/>
            <person name="Khazi F."/>
            <person name="Huang T."/>
            <person name="Chambers A.H."/>
        </authorList>
    </citation>
    <scope>NUCLEOTIDE SEQUENCE [LARGE SCALE GENOMIC DNA]</scope>
    <source>
        <tissue evidence="9">Leaf</tissue>
    </source>
</reference>
<accession>A0A835RA66</accession>
<evidence type="ECO:0000313" key="10">
    <source>
        <dbReference type="Proteomes" id="UP000636800"/>
    </source>
</evidence>
<dbReference type="Pfam" id="PF10513">
    <property type="entry name" value="EPL1"/>
    <property type="match status" value="1"/>
</dbReference>
<proteinExistence type="inferred from homology"/>
<keyword evidence="3 6" id="KW-0805">Transcription regulation</keyword>
<organism evidence="9 10">
    <name type="scientific">Vanilla planifolia</name>
    <name type="common">Vanilla</name>
    <dbReference type="NCBI Taxonomy" id="51239"/>
    <lineage>
        <taxon>Eukaryota</taxon>
        <taxon>Viridiplantae</taxon>
        <taxon>Streptophyta</taxon>
        <taxon>Embryophyta</taxon>
        <taxon>Tracheophyta</taxon>
        <taxon>Spermatophyta</taxon>
        <taxon>Magnoliopsida</taxon>
        <taxon>Liliopsida</taxon>
        <taxon>Asparagales</taxon>
        <taxon>Orchidaceae</taxon>
        <taxon>Vanilloideae</taxon>
        <taxon>Vanilleae</taxon>
        <taxon>Vanilla</taxon>
    </lineage>
</organism>
<dbReference type="GO" id="GO:0006357">
    <property type="term" value="P:regulation of transcription by RNA polymerase II"/>
    <property type="evidence" value="ECO:0007669"/>
    <property type="project" value="InterPro"/>
</dbReference>
<dbReference type="InterPro" id="IPR019542">
    <property type="entry name" value="Enhancer_polycomb-like_N"/>
</dbReference>
<protein>
    <recommendedName>
        <fullName evidence="6">Enhancer of polycomb-like protein</fullName>
    </recommendedName>
</protein>
<feature type="region of interest" description="Disordered" evidence="7">
    <location>
        <begin position="43"/>
        <end position="62"/>
    </location>
</feature>
<keyword evidence="4 6" id="KW-0804">Transcription</keyword>
<comment type="subcellular location">
    <subcellularLocation>
        <location evidence="1 6">Nucleus</location>
    </subcellularLocation>
</comment>
<evidence type="ECO:0000256" key="5">
    <source>
        <dbReference type="ARBA" id="ARBA00023242"/>
    </source>
</evidence>
<dbReference type="PANTHER" id="PTHR14898">
    <property type="entry name" value="ENHANCER OF POLYCOMB"/>
    <property type="match status" value="1"/>
</dbReference>
<dbReference type="OrthoDB" id="1937916at2759"/>
<dbReference type="Proteomes" id="UP000636800">
    <property type="component" value="Chromosome 3"/>
</dbReference>
<evidence type="ECO:0000256" key="4">
    <source>
        <dbReference type="ARBA" id="ARBA00023163"/>
    </source>
</evidence>
<dbReference type="GO" id="GO:0005634">
    <property type="term" value="C:nucleus"/>
    <property type="evidence" value="ECO:0007669"/>
    <property type="project" value="UniProtKB-SubCell"/>
</dbReference>
<gene>
    <name evidence="9" type="ORF">HPP92_007291</name>
</gene>
<evidence type="ECO:0000259" key="8">
    <source>
        <dbReference type="Pfam" id="PF10513"/>
    </source>
</evidence>
<evidence type="ECO:0000256" key="7">
    <source>
        <dbReference type="SAM" id="MobiDB-lite"/>
    </source>
</evidence>
<comment type="similarity">
    <text evidence="2 6">Belongs to the enhancer of polycomb family.</text>
</comment>
<dbReference type="GO" id="GO:0035267">
    <property type="term" value="C:NuA4 histone acetyltransferase complex"/>
    <property type="evidence" value="ECO:0007669"/>
    <property type="project" value="InterPro"/>
</dbReference>
<evidence type="ECO:0000256" key="3">
    <source>
        <dbReference type="ARBA" id="ARBA00023015"/>
    </source>
</evidence>
<dbReference type="EMBL" id="JADCNL010000003">
    <property type="protein sequence ID" value="KAG0488480.1"/>
    <property type="molecule type" value="Genomic_DNA"/>
</dbReference>
<name>A0A835RA66_VANPL</name>
<keyword evidence="5 6" id="KW-0539">Nucleus</keyword>
<feature type="compositionally biased region" description="Basic residues" evidence="7">
    <location>
        <begin position="43"/>
        <end position="54"/>
    </location>
</feature>
<comment type="caution">
    <text evidence="9">The sequence shown here is derived from an EMBL/GenBank/DDBJ whole genome shotgun (WGS) entry which is preliminary data.</text>
</comment>
<evidence type="ECO:0000256" key="2">
    <source>
        <dbReference type="ARBA" id="ARBA00008035"/>
    </source>
</evidence>
<sequence length="501" mass="57383">MVAKLARPMLSVTVSHLSNGNGLDGAAKTAAVVAQNSEVLRGSRIRKQQRRRSSLRLSRGRTASPVSLLPREKFSSIPLVDSLGPKPHELFLGNSFACHNIKDISASPGSYPKPTKIAKRSHGDLTKELKSLLSEIKQNIDVVHCRTNVLVTASDRCWREEGAEVFLELSGTNDWCLAVKVGDSLRYLHRPRDMKYIPNRYTHSYMWIGEEGWSLEFVDRREWLTFKELLAECQRRNIHKEDASLKIIPVPVFHEVPDYENDILSNFERPEQYICMKHGDEILRAMVNEVPYYDMDSEDEAWLIKHNSSSNLEKGMSFLLSDEAFERLIFSFEKDAYYCSSDVPFLENKPSNQEEVGYRKMVADVYDYWLKKRKRKHAPLSRVFQGLSIRRPQLMQRHVLRKRRSLKRQRSQVGRGKPPIGFDSKAKDIARDEALRKVREAQEAWERSVEVAVPLRQRAQLLMENADLAAYKSAMALRIAEAIGLASTEALSSVLDNLPEV</sequence>
<evidence type="ECO:0000256" key="1">
    <source>
        <dbReference type="ARBA" id="ARBA00004123"/>
    </source>
</evidence>
<keyword evidence="10" id="KW-1185">Reference proteome</keyword>
<dbReference type="AlphaFoldDB" id="A0A835RA66"/>